<gene>
    <name evidence="3" type="ORF">PSIN1315_LOCUS12353</name>
</gene>
<sequence length="193" mass="20635">MQPCQGHSVRSLAPLGSAPRARGEGGGSAMSTAAAFRPRAAPRVARVAHARQLRAAPRAEAEVSRPALTLREKCQAAMDVFFPPSINSGSAREVAKSRLRMVLVADRCIMSQDGIAGMKGDIMSVVSEYVELADANDVEVTMEEDDVLGTVYSVSLPVKRVAPTVAQMGEGDGERELYESLGIKLSWDGDYNE</sequence>
<dbReference type="InterPro" id="IPR005527">
    <property type="entry name" value="MinE"/>
</dbReference>
<accession>A0A7S3FJ71</accession>
<comment type="similarity">
    <text evidence="1">Belongs to the MinE family.</text>
</comment>
<evidence type="ECO:0000256" key="2">
    <source>
        <dbReference type="SAM" id="MobiDB-lite"/>
    </source>
</evidence>
<dbReference type="Gene3D" id="3.30.1070.10">
    <property type="entry name" value="Cell division topological specificity factor MinE"/>
    <property type="match status" value="1"/>
</dbReference>
<dbReference type="AlphaFoldDB" id="A0A7S3FJ71"/>
<evidence type="ECO:0000313" key="3">
    <source>
        <dbReference type="EMBL" id="CAE0149563.1"/>
    </source>
</evidence>
<protein>
    <recommendedName>
        <fullName evidence="4">Plastid division regulator MinE</fullName>
    </recommendedName>
</protein>
<dbReference type="Pfam" id="PF03776">
    <property type="entry name" value="MinE"/>
    <property type="match status" value="1"/>
</dbReference>
<dbReference type="GO" id="GO:0051301">
    <property type="term" value="P:cell division"/>
    <property type="evidence" value="ECO:0007669"/>
    <property type="project" value="InterPro"/>
</dbReference>
<evidence type="ECO:0000256" key="1">
    <source>
        <dbReference type="ARBA" id="ARBA00008168"/>
    </source>
</evidence>
<organism evidence="3">
    <name type="scientific">Prasinoderma singulare</name>
    <dbReference type="NCBI Taxonomy" id="676789"/>
    <lineage>
        <taxon>Eukaryota</taxon>
        <taxon>Viridiplantae</taxon>
        <taxon>Prasinodermophyta</taxon>
        <taxon>Prasinodermophyceae</taxon>
        <taxon>Prasinodermales</taxon>
        <taxon>Prasinodermaceae</taxon>
        <taxon>Prasinoderma</taxon>
    </lineage>
</organism>
<evidence type="ECO:0008006" key="4">
    <source>
        <dbReference type="Google" id="ProtNLM"/>
    </source>
</evidence>
<dbReference type="InterPro" id="IPR036707">
    <property type="entry name" value="MinE_sf"/>
</dbReference>
<feature type="region of interest" description="Disordered" evidence="2">
    <location>
        <begin position="1"/>
        <end position="35"/>
    </location>
</feature>
<proteinExistence type="inferred from homology"/>
<name>A0A7S3FJ71_9VIRI</name>
<dbReference type="EMBL" id="HBHY01019288">
    <property type="protein sequence ID" value="CAE0149563.1"/>
    <property type="molecule type" value="Transcribed_RNA"/>
</dbReference>
<reference evidence="3" key="1">
    <citation type="submission" date="2021-01" db="EMBL/GenBank/DDBJ databases">
        <authorList>
            <person name="Corre E."/>
            <person name="Pelletier E."/>
            <person name="Niang G."/>
            <person name="Scheremetjew M."/>
            <person name="Finn R."/>
            <person name="Kale V."/>
            <person name="Holt S."/>
            <person name="Cochrane G."/>
            <person name="Meng A."/>
            <person name="Brown T."/>
            <person name="Cohen L."/>
        </authorList>
    </citation>
    <scope>NUCLEOTIDE SEQUENCE</scope>
    <source>
        <strain evidence="3">RCC927</strain>
    </source>
</reference>